<name>A0A0C9MQ19_9FUNG</name>
<dbReference type="EMBL" id="DF836378">
    <property type="protein sequence ID" value="GAN05377.1"/>
    <property type="molecule type" value="Genomic_DNA"/>
</dbReference>
<dbReference type="OrthoDB" id="5397701at2759"/>
<sequence>MLLAGFTSKHLLNFKPLMTRAFSVSAALNKSVPLSSNAYLHSHETGNKGRFAISYLSDKDVPSPEALKPELIVGWTPEQDKVDPKTFIENAKFVDFMTTVLRENVHKVKDNNLKAMADWQKEGWLHIGDERNPPAWGRINFPEDIIGSVELDNGKIKEGSYQPMPAHRIITNNGLFQLSEPLTKCVVEAARKAVAS</sequence>
<evidence type="ECO:0000313" key="2">
    <source>
        <dbReference type="Proteomes" id="UP000053815"/>
    </source>
</evidence>
<dbReference type="PANTHER" id="PTHR37331">
    <property type="entry name" value="YALI0F11671P"/>
    <property type="match status" value="1"/>
</dbReference>
<keyword evidence="2" id="KW-1185">Reference proteome</keyword>
<reference evidence="1" key="1">
    <citation type="submission" date="2014-09" db="EMBL/GenBank/DDBJ databases">
        <title>Draft genome sequence of an oleaginous Mucoromycotina fungus Mucor ambiguus NBRC6742.</title>
        <authorList>
            <person name="Takeda I."/>
            <person name="Yamane N."/>
            <person name="Morita T."/>
            <person name="Tamano K."/>
            <person name="Machida M."/>
            <person name="Baker S."/>
            <person name="Koike H."/>
        </authorList>
    </citation>
    <scope>NUCLEOTIDE SEQUENCE</scope>
    <source>
        <strain evidence="1">NBRC 6742</strain>
    </source>
</reference>
<evidence type="ECO:0000313" key="1">
    <source>
        <dbReference type="EMBL" id="GAN05377.1"/>
    </source>
</evidence>
<proteinExistence type="predicted"/>
<dbReference type="Proteomes" id="UP000053815">
    <property type="component" value="Unassembled WGS sequence"/>
</dbReference>
<dbReference type="AlphaFoldDB" id="A0A0C9MQ19"/>
<gene>
    <name evidence="1" type="ORF">MAM1_0089c04847</name>
</gene>
<accession>A0A0C9MQ19</accession>
<protein>
    <submittedName>
        <fullName evidence="1">Uncharacterized protein</fullName>
    </submittedName>
</protein>
<organism evidence="1">
    <name type="scientific">Mucor ambiguus</name>
    <dbReference type="NCBI Taxonomy" id="91626"/>
    <lineage>
        <taxon>Eukaryota</taxon>
        <taxon>Fungi</taxon>
        <taxon>Fungi incertae sedis</taxon>
        <taxon>Mucoromycota</taxon>
        <taxon>Mucoromycotina</taxon>
        <taxon>Mucoromycetes</taxon>
        <taxon>Mucorales</taxon>
        <taxon>Mucorineae</taxon>
        <taxon>Mucoraceae</taxon>
        <taxon>Mucor</taxon>
    </lineage>
</organism>
<dbReference type="STRING" id="91626.A0A0C9MQ19"/>
<dbReference type="PANTHER" id="PTHR37331:SF1">
    <property type="entry name" value="YALI0F11671P"/>
    <property type="match status" value="1"/>
</dbReference>